<evidence type="ECO:0000313" key="8">
    <source>
        <dbReference type="EMBL" id="RKO91491.1"/>
    </source>
</evidence>
<organism evidence="8 9">
    <name type="scientific">Blyttiomyces helicus</name>
    <dbReference type="NCBI Taxonomy" id="388810"/>
    <lineage>
        <taxon>Eukaryota</taxon>
        <taxon>Fungi</taxon>
        <taxon>Fungi incertae sedis</taxon>
        <taxon>Chytridiomycota</taxon>
        <taxon>Chytridiomycota incertae sedis</taxon>
        <taxon>Chytridiomycetes</taxon>
        <taxon>Chytridiomycetes incertae sedis</taxon>
        <taxon>Blyttiomyces</taxon>
    </lineage>
</organism>
<dbReference type="InterPro" id="IPR037185">
    <property type="entry name" value="EmrE-like"/>
</dbReference>
<feature type="region of interest" description="Disordered" evidence="5">
    <location>
        <begin position="1"/>
        <end position="27"/>
    </location>
</feature>
<dbReference type="Proteomes" id="UP000269721">
    <property type="component" value="Unassembled WGS sequence"/>
</dbReference>
<dbReference type="Pfam" id="PF03151">
    <property type="entry name" value="TPT"/>
    <property type="match status" value="1"/>
</dbReference>
<dbReference type="PANTHER" id="PTHR11132">
    <property type="entry name" value="SOLUTE CARRIER FAMILY 35"/>
    <property type="match status" value="1"/>
</dbReference>
<sequence>MQYSKVKAADSDDPPLQNAGASDDALPLPTSAPTSSRLGPAIYIAVWFFFSTTLIFTNRYVLVEMGFSFPLTLTTWHLVNATVFTRLLRRFSSLLDGVAAVEEQMTWNQWAKSVLPIGALFSLALATGNYAYLYLSVSFIQMLKSVTPVAILLMSWIFRTEEPNRWIFLNVLFIAAGVAVASYGEIQFVFVGFILALVAIFFEAIRLVMVQKLLHSNSIKMDALTSLYYFAPVSAGFNIINALIFEMDKITVDHFAKVGVLPFIFNGLLSFCLNVAGVSVVKKTSTLVLGLAGVFKDIMIVSIATIYYMSPFSATQTVGYTMALVGLLPGRGLRGEGA</sequence>
<keyword evidence="3 6" id="KW-1133">Transmembrane helix</keyword>
<keyword evidence="9" id="KW-1185">Reference proteome</keyword>
<evidence type="ECO:0000256" key="4">
    <source>
        <dbReference type="ARBA" id="ARBA00023136"/>
    </source>
</evidence>
<dbReference type="InterPro" id="IPR004853">
    <property type="entry name" value="Sugar_P_trans_dom"/>
</dbReference>
<protein>
    <submittedName>
        <fullName evidence="8">Duf250 domain protein membrane protein</fullName>
    </submittedName>
</protein>
<feature type="transmembrane region" description="Helical" evidence="6">
    <location>
        <begin position="139"/>
        <end position="158"/>
    </location>
</feature>
<dbReference type="AlphaFoldDB" id="A0A4P9WFG6"/>
<name>A0A4P9WFG6_9FUNG</name>
<dbReference type="GO" id="GO:0016020">
    <property type="term" value="C:membrane"/>
    <property type="evidence" value="ECO:0007669"/>
    <property type="project" value="UniProtKB-SubCell"/>
</dbReference>
<dbReference type="InterPro" id="IPR050186">
    <property type="entry name" value="TPT_transporter"/>
</dbReference>
<evidence type="ECO:0000313" key="9">
    <source>
        <dbReference type="Proteomes" id="UP000269721"/>
    </source>
</evidence>
<dbReference type="SUPFAM" id="SSF103481">
    <property type="entry name" value="Multidrug resistance efflux transporter EmrE"/>
    <property type="match status" value="1"/>
</dbReference>
<accession>A0A4P9WFG6</accession>
<gene>
    <name evidence="8" type="ORF">BDK51DRAFT_35794</name>
</gene>
<evidence type="ECO:0000256" key="6">
    <source>
        <dbReference type="SAM" id="Phobius"/>
    </source>
</evidence>
<proteinExistence type="predicted"/>
<reference evidence="9" key="1">
    <citation type="journal article" date="2018" name="Nat. Microbiol.">
        <title>Leveraging single-cell genomics to expand the fungal tree of life.</title>
        <authorList>
            <person name="Ahrendt S.R."/>
            <person name="Quandt C.A."/>
            <person name="Ciobanu D."/>
            <person name="Clum A."/>
            <person name="Salamov A."/>
            <person name="Andreopoulos B."/>
            <person name="Cheng J.F."/>
            <person name="Woyke T."/>
            <person name="Pelin A."/>
            <person name="Henrissat B."/>
            <person name="Reynolds N.K."/>
            <person name="Benny G.L."/>
            <person name="Smith M.E."/>
            <person name="James T.Y."/>
            <person name="Grigoriev I.V."/>
        </authorList>
    </citation>
    <scope>NUCLEOTIDE SEQUENCE [LARGE SCALE GENOMIC DNA]</scope>
</reference>
<dbReference type="EMBL" id="KZ995044">
    <property type="protein sequence ID" value="RKO91491.1"/>
    <property type="molecule type" value="Genomic_DNA"/>
</dbReference>
<feature type="transmembrane region" description="Helical" evidence="6">
    <location>
        <begin position="260"/>
        <end position="281"/>
    </location>
</feature>
<evidence type="ECO:0000256" key="1">
    <source>
        <dbReference type="ARBA" id="ARBA00004141"/>
    </source>
</evidence>
<feature type="transmembrane region" description="Helical" evidence="6">
    <location>
        <begin position="114"/>
        <end position="133"/>
    </location>
</feature>
<evidence type="ECO:0000256" key="2">
    <source>
        <dbReference type="ARBA" id="ARBA00022692"/>
    </source>
</evidence>
<evidence type="ECO:0000259" key="7">
    <source>
        <dbReference type="Pfam" id="PF03151"/>
    </source>
</evidence>
<feature type="domain" description="Sugar phosphate transporter" evidence="7">
    <location>
        <begin position="41"/>
        <end position="327"/>
    </location>
</feature>
<comment type="subcellular location">
    <subcellularLocation>
        <location evidence="1">Membrane</location>
        <topology evidence="1">Multi-pass membrane protein</topology>
    </subcellularLocation>
</comment>
<dbReference type="OrthoDB" id="10261634at2759"/>
<feature type="transmembrane region" description="Helical" evidence="6">
    <location>
        <begin position="288"/>
        <end position="309"/>
    </location>
</feature>
<keyword evidence="4 6" id="KW-0472">Membrane</keyword>
<keyword evidence="2 6" id="KW-0812">Transmembrane</keyword>
<evidence type="ECO:0000256" key="3">
    <source>
        <dbReference type="ARBA" id="ARBA00022989"/>
    </source>
</evidence>
<feature type="transmembrane region" description="Helical" evidence="6">
    <location>
        <begin position="165"/>
        <end position="183"/>
    </location>
</feature>
<feature type="transmembrane region" description="Helical" evidence="6">
    <location>
        <begin position="41"/>
        <end position="61"/>
    </location>
</feature>
<evidence type="ECO:0000256" key="5">
    <source>
        <dbReference type="SAM" id="MobiDB-lite"/>
    </source>
</evidence>
<feature type="transmembrane region" description="Helical" evidence="6">
    <location>
        <begin position="221"/>
        <end position="240"/>
    </location>
</feature>
<feature type="transmembrane region" description="Helical" evidence="6">
    <location>
        <begin position="189"/>
        <end position="209"/>
    </location>
</feature>